<dbReference type="Gene3D" id="1.25.40.1050">
    <property type="match status" value="1"/>
</dbReference>
<feature type="domain" description="Xrn1 helical" evidence="4">
    <location>
        <begin position="584"/>
        <end position="640"/>
    </location>
</feature>
<sequence length="1866" mass="211680">MQQALDEAATGKSMTGTVIKFGVPPATLRKKIKMHNQNGQSYKIKTGRKPTFSEIQEQALCEYIEVMEIKMMGLSAGDARRLAFDFATKLKIPHHFNREKGMAGPDWLKAFLIRNKFALRKAEHTSLARVNGFNEESVKEFFSLLKEEMDKYHFTADRIYNCDETGVSVVPKSCSKVVARKGRKQVGGPKYGIIKECSCRCLCCVRQKWLDADPHLHSMVQEIYNIFKATKENPVLLVLDGHSSHTKNLEVIDLANENGVVIICLPPHCSHRLQPLDVTFMKPLSHYYTEEVTNFQKNGNRVSLGDIFSLLGKAFMKAAKVETAVNGFQKTGICPLNSEIFSKRDFAPFRRENYVETSSHSDESRAEINQHFQDLHCIMTDNQNESSFLFKQDYHQKAIESAEHEDEICPLFKLNTSQSTVEAEDQNEDETGVMLEGATSQPICKNKDEMCPMEKEATSPPISENEESVLIPQSVFNCIGPLVQFYTSIMGNKNTNSPINQFQCQEKNNTLRDIGNFQVINRVGEKHKIVEDNSTENILNKKRKRAKGKAAVITSKEHKENLLAVKSSKINVEHSKTKPNINRPKKNFDPEDFKIVLNGKKFAWQGVALLPFVEEQRLFKALEPYYDLLTEADKKRTVRGVYTPEGSTTLNRHSRKIETSNCINKHESSNVMYSFSRTLYTSSPFSQVIRRTRLRVVDNSEIGKKAMAEGKTPYVFHVYYKMGVGYIAIKSQPPKGSIDRVTKNLSLFCLFVLQQSTSTDVHLNRASRVKAKYSLQVIVQFSLSSSSFHAGRPVRSCTINPNNGADRTPRDTNQLLVAIDYYVKIMKFKTPFTKDRPGTSWFWGFRQRYHDLVIRKTQQLSHTRAEVFRDDIEGGLQKSKTASNTSKSSLTPFQKIFTYPKEYLSKKRQQKIDASAELNTRVQKWRFRLAEFDFQIIYNEGKSNTAADALSRNPPETCEVRVVTRAQAQRANAQIPEPTQQVDSHEIQKGPITRAQAKLAKQAKEPTQQDIATPRNSNDDSPENVSTPPDDSPEITAIPPDQVVPDKITASERRDKSDIRRNEDRLERPKDIDKEVSTPQPLSLVESKEPLELRQGAIMYFVSPKGLPLETAYDNLLESKHRNKKYYDRNLNPVTFKVGDHVFMKKEPKAHKLDDNNVGPFLILRVFDNYNVEIQTGKNSTKIVHSNRLRLSHITSAPIETMYSTWFIIFLFAISPAAAIIGYDCNSNSLNVTTVSLLGVEECRIPRNTLNVTRQYIQLLQLTDYQEVEVLQCKVELHRTVQHCGMHSHTSAVQHGIAEYISEISKNACEDAHLTGVYNYGGNNVIRGLKVNSTTSHPVTLAGTLTSEGACSGTSYADPYGSWNDVVVQATIKITLVSQTARVDLDNNKLYLRSGTTCNFRDNYCIDSEGGYSYWHTLPKDYCKFSKYSILYEGYAERAVDPRALHSETLYSVKTEDITFALTVKKRELICGYRVQKTEHPKLLIFETRKGESFAEHHTASTNNLDIFAYINSKFIYVEKHMRTQIQNLYHDVLYQRCTQERETIKNSLAIAHSSPDQFAYNLMKGPGYMSLIAGEIVHIMRCIPVEVRFVHSDECYAELKVSRNNQTMFLLPKTHILVNHGTQTICNKILPPYFLIDDQWFKMVPGPVLTVPPLTLKPNSNPTWTYTSPQNLATSGIYSDKDLSTLRKAMMFPVERPALLNEVARDMHSTTVTDRDGAIFKLINDHSIDSIIASAWSRMWSKFTAYGNISAGIIAILVIIHVIKGVVSIILNGVALHRVYGWSIHLLGALWDSLAHFLLAVNRNDQGEAVPQDVEMQPLRPVGEPTPPVLPVRVIKERTPQPSIDQSNLRNPHYPDVNSDRFFTS</sequence>
<evidence type="ECO:0000313" key="6">
    <source>
        <dbReference type="Proteomes" id="UP001627154"/>
    </source>
</evidence>
<gene>
    <name evidence="5" type="ORF">TKK_006196</name>
</gene>
<feature type="region of interest" description="Disordered" evidence="1">
    <location>
        <begin position="1839"/>
        <end position="1866"/>
    </location>
</feature>
<comment type="caution">
    <text evidence="5">The sequence shown here is derived from an EMBL/GenBank/DDBJ whole genome shotgun (WGS) entry which is preliminary data.</text>
</comment>
<evidence type="ECO:0000313" key="5">
    <source>
        <dbReference type="EMBL" id="KAL3400325.1"/>
    </source>
</evidence>
<evidence type="ECO:0000259" key="3">
    <source>
        <dbReference type="Pfam" id="PF03184"/>
    </source>
</evidence>
<keyword evidence="2" id="KW-0812">Transmembrane</keyword>
<feature type="compositionally biased region" description="Polar residues" evidence="1">
    <location>
        <begin position="1005"/>
        <end position="1016"/>
    </location>
</feature>
<reference evidence="5 6" key="1">
    <citation type="journal article" date="2024" name="bioRxiv">
        <title>A reference genome for Trichogramma kaykai: A tiny desert-dwelling parasitoid wasp with competing sex-ratio distorters.</title>
        <authorList>
            <person name="Culotta J."/>
            <person name="Lindsey A.R."/>
        </authorList>
    </citation>
    <scope>NUCLEOTIDE SEQUENCE [LARGE SCALE GENOMIC DNA]</scope>
    <source>
        <strain evidence="5 6">KSX58</strain>
    </source>
</reference>
<dbReference type="Pfam" id="PF24664">
    <property type="entry name" value="Monjiviricetes_fusion"/>
    <property type="match status" value="1"/>
</dbReference>
<feature type="region of interest" description="Disordered" evidence="1">
    <location>
        <begin position="995"/>
        <end position="1080"/>
    </location>
</feature>
<dbReference type="Pfam" id="PF03184">
    <property type="entry name" value="DDE_1"/>
    <property type="match status" value="1"/>
</dbReference>
<feature type="transmembrane region" description="Helical" evidence="2">
    <location>
        <begin position="1746"/>
        <end position="1771"/>
    </location>
</feature>
<protein>
    <recommendedName>
        <fullName evidence="7">HTH CENPB-type domain-containing protein</fullName>
    </recommendedName>
</protein>
<keyword evidence="2" id="KW-1133">Transmembrane helix</keyword>
<evidence type="ECO:0000256" key="1">
    <source>
        <dbReference type="SAM" id="MobiDB-lite"/>
    </source>
</evidence>
<evidence type="ECO:0000259" key="4">
    <source>
        <dbReference type="Pfam" id="PF17846"/>
    </source>
</evidence>
<organism evidence="5 6">
    <name type="scientific">Trichogramma kaykai</name>
    <dbReference type="NCBI Taxonomy" id="54128"/>
    <lineage>
        <taxon>Eukaryota</taxon>
        <taxon>Metazoa</taxon>
        <taxon>Ecdysozoa</taxon>
        <taxon>Arthropoda</taxon>
        <taxon>Hexapoda</taxon>
        <taxon>Insecta</taxon>
        <taxon>Pterygota</taxon>
        <taxon>Neoptera</taxon>
        <taxon>Endopterygota</taxon>
        <taxon>Hymenoptera</taxon>
        <taxon>Apocrita</taxon>
        <taxon>Proctotrupomorpha</taxon>
        <taxon>Chalcidoidea</taxon>
        <taxon>Trichogrammatidae</taxon>
        <taxon>Trichogramma</taxon>
    </lineage>
</organism>
<evidence type="ECO:0008006" key="7">
    <source>
        <dbReference type="Google" id="ProtNLM"/>
    </source>
</evidence>
<dbReference type="Proteomes" id="UP001627154">
    <property type="component" value="Unassembled WGS sequence"/>
</dbReference>
<name>A0ABD2X5Y6_9HYME</name>
<dbReference type="InterPro" id="IPR050863">
    <property type="entry name" value="CenT-Element_Derived"/>
</dbReference>
<accession>A0ABD2X5Y6</accession>
<dbReference type="InterPro" id="IPR041412">
    <property type="entry name" value="Xrn1_helical"/>
</dbReference>
<dbReference type="InterPro" id="IPR004875">
    <property type="entry name" value="DDE_SF_endonuclease_dom"/>
</dbReference>
<dbReference type="EMBL" id="JBJJXI010000051">
    <property type="protein sequence ID" value="KAL3400325.1"/>
    <property type="molecule type" value="Genomic_DNA"/>
</dbReference>
<dbReference type="PANTHER" id="PTHR19303">
    <property type="entry name" value="TRANSPOSON"/>
    <property type="match status" value="1"/>
</dbReference>
<evidence type="ECO:0000256" key="2">
    <source>
        <dbReference type="SAM" id="Phobius"/>
    </source>
</evidence>
<feature type="compositionally biased region" description="Polar residues" evidence="1">
    <location>
        <begin position="1841"/>
        <end position="1851"/>
    </location>
</feature>
<dbReference type="PANTHER" id="PTHR19303:SF71">
    <property type="entry name" value="ZINC FINGER PHD-TYPE DOMAIN-CONTAINING PROTEIN"/>
    <property type="match status" value="1"/>
</dbReference>
<feature type="domain" description="DDE-1" evidence="3">
    <location>
        <begin position="229"/>
        <end position="299"/>
    </location>
</feature>
<feature type="compositionally biased region" description="Basic and acidic residues" evidence="1">
    <location>
        <begin position="1049"/>
        <end position="1076"/>
    </location>
</feature>
<proteinExistence type="predicted"/>
<keyword evidence="2" id="KW-0472">Membrane</keyword>
<dbReference type="Pfam" id="PF17846">
    <property type="entry name" value="XRN_M"/>
    <property type="match status" value="1"/>
</dbReference>
<keyword evidence="6" id="KW-1185">Reference proteome</keyword>